<dbReference type="PRINTS" id="PR00081">
    <property type="entry name" value="GDHRDH"/>
</dbReference>
<evidence type="ECO:0000313" key="4">
    <source>
        <dbReference type="Proteomes" id="UP000484381"/>
    </source>
</evidence>
<dbReference type="GO" id="GO:0016616">
    <property type="term" value="F:oxidoreductase activity, acting on the CH-OH group of donors, NAD or NADP as acceptor"/>
    <property type="evidence" value="ECO:0007669"/>
    <property type="project" value="TreeGrafter"/>
</dbReference>
<dbReference type="Gene3D" id="3.40.50.720">
    <property type="entry name" value="NAD(P)-binding Rossmann-like Domain"/>
    <property type="match status" value="1"/>
</dbReference>
<dbReference type="PRINTS" id="PR00080">
    <property type="entry name" value="SDRFAMILY"/>
</dbReference>
<dbReference type="SUPFAM" id="SSF51735">
    <property type="entry name" value="NAD(P)-binding Rossmann-fold domains"/>
    <property type="match status" value="1"/>
</dbReference>
<comment type="similarity">
    <text evidence="1">Belongs to the short-chain dehydrogenases/reductases (SDR) family.</text>
</comment>
<protein>
    <submittedName>
        <fullName evidence="3">SDR family oxidoreductase</fullName>
    </submittedName>
</protein>
<dbReference type="FunFam" id="3.40.50.720:FF:000084">
    <property type="entry name" value="Short-chain dehydrogenase reductase"/>
    <property type="match status" value="1"/>
</dbReference>
<evidence type="ECO:0000313" key="3">
    <source>
        <dbReference type="EMBL" id="MPW22375.1"/>
    </source>
</evidence>
<comment type="caution">
    <text evidence="3">The sequence shown here is derived from an EMBL/GenBank/DDBJ whole genome shotgun (WGS) entry which is preliminary data.</text>
</comment>
<gene>
    <name evidence="3" type="ORF">GCT13_37500</name>
</gene>
<name>A0A7X1NI38_9BURK</name>
<reference evidence="3 4" key="1">
    <citation type="submission" date="2019-10" db="EMBL/GenBank/DDBJ databases">
        <title>Paraburkholderia sp. isolated from nodules of Mimosa pudica from Brazilian Atlantic Forest soils.</title>
        <authorList>
            <person name="Paulitsch F."/>
            <person name="Hungria M."/>
            <person name="Dall'Agnol R."/>
        </authorList>
    </citation>
    <scope>NUCLEOTIDE SEQUENCE [LARGE SCALE GENOMIC DNA]</scope>
    <source>
        <strain evidence="3 4">CNPSo 3157</strain>
    </source>
</reference>
<dbReference type="PROSITE" id="PS00061">
    <property type="entry name" value="ADH_SHORT"/>
    <property type="match status" value="1"/>
</dbReference>
<dbReference type="AlphaFoldDB" id="A0A7X1NI38"/>
<accession>A0A7X1NI38</accession>
<dbReference type="InterPro" id="IPR020904">
    <property type="entry name" value="Sc_DH/Rdtase_CS"/>
</dbReference>
<dbReference type="Pfam" id="PF13561">
    <property type="entry name" value="adh_short_C2"/>
    <property type="match status" value="1"/>
</dbReference>
<dbReference type="PANTHER" id="PTHR42760">
    <property type="entry name" value="SHORT-CHAIN DEHYDROGENASES/REDUCTASES FAMILY MEMBER"/>
    <property type="match status" value="1"/>
</dbReference>
<dbReference type="InterPro" id="IPR002347">
    <property type="entry name" value="SDR_fam"/>
</dbReference>
<evidence type="ECO:0000256" key="2">
    <source>
        <dbReference type="ARBA" id="ARBA00023002"/>
    </source>
</evidence>
<dbReference type="InterPro" id="IPR036291">
    <property type="entry name" value="NAD(P)-bd_dom_sf"/>
</dbReference>
<sequence length="270" mass="28352">MPSLFDLDGRTALVTGSTRGIGLALAEGLAQAGARVIINGTREQAVADAVAALNAKLHDTQRASGRANSRTVERVIGRAFDVTDEAAVSAAFGHWDSEGIHVDILVNNAGIQFRQPLVELKLADWQRVIDTNLTAAFIVAREAARRMIARGAGGKIINIGSLTSEAARATVGAYTAAKGGIKMLTRAMSAEWAAHDIQANAIGPGYILTDMNAPLVANASFDAWVKSSNPAQRWGKPEELVGTAVYLASAASSYVNGQIIYVDGGWLAVL</sequence>
<evidence type="ECO:0000256" key="1">
    <source>
        <dbReference type="ARBA" id="ARBA00006484"/>
    </source>
</evidence>
<dbReference type="EMBL" id="WHNP01000064">
    <property type="protein sequence ID" value="MPW22375.1"/>
    <property type="molecule type" value="Genomic_DNA"/>
</dbReference>
<dbReference type="PANTHER" id="PTHR42760:SF115">
    <property type="entry name" value="3-OXOACYL-[ACYL-CARRIER-PROTEIN] REDUCTASE FABG"/>
    <property type="match status" value="1"/>
</dbReference>
<dbReference type="Proteomes" id="UP000484381">
    <property type="component" value="Unassembled WGS sequence"/>
</dbReference>
<keyword evidence="2" id="KW-0560">Oxidoreductase</keyword>
<organism evidence="3 4">
    <name type="scientific">Paraburkholderia franconis</name>
    <dbReference type="NCBI Taxonomy" id="2654983"/>
    <lineage>
        <taxon>Bacteria</taxon>
        <taxon>Pseudomonadati</taxon>
        <taxon>Pseudomonadota</taxon>
        <taxon>Betaproteobacteria</taxon>
        <taxon>Burkholderiales</taxon>
        <taxon>Burkholderiaceae</taxon>
        <taxon>Paraburkholderia</taxon>
    </lineage>
</organism>
<keyword evidence="4" id="KW-1185">Reference proteome</keyword>
<dbReference type="RefSeq" id="WP_152767020.1">
    <property type="nucleotide sequence ID" value="NZ_WHNP01000064.1"/>
</dbReference>
<proteinExistence type="inferred from homology"/>